<reference evidence="3" key="1">
    <citation type="submission" date="2022-04" db="EMBL/GenBank/DDBJ databases">
        <title>Draft genome sequences of lactic acid bacteria (LAB) strains involved in meat spoilage.</title>
        <authorList>
            <person name="Palevich N."/>
        </authorList>
    </citation>
    <scope>NUCLEOTIDE SEQUENCE</scope>
    <source>
        <strain evidence="3">9-14</strain>
    </source>
</reference>
<evidence type="ECO:0000313" key="3">
    <source>
        <dbReference type="EMBL" id="MDT1974759.1"/>
    </source>
</evidence>
<dbReference type="InterPro" id="IPR018891">
    <property type="entry name" value="AIPR_C"/>
</dbReference>
<dbReference type="InterPro" id="IPR055101">
    <property type="entry name" value="AIPR_N"/>
</dbReference>
<feature type="domain" description="Abortive infection phage resistance protein N-terminal" evidence="2">
    <location>
        <begin position="29"/>
        <end position="186"/>
    </location>
</feature>
<evidence type="ECO:0000259" key="1">
    <source>
        <dbReference type="Pfam" id="PF10592"/>
    </source>
</evidence>
<protein>
    <submittedName>
        <fullName evidence="3">AIPR family protein</fullName>
    </submittedName>
</protein>
<proteinExistence type="predicted"/>
<dbReference type="EMBL" id="JALRMR010000012">
    <property type="protein sequence ID" value="MDT1974759.1"/>
    <property type="molecule type" value="Genomic_DNA"/>
</dbReference>
<gene>
    <name evidence="3" type="ORF">MX635_10180</name>
</gene>
<dbReference type="Pfam" id="PF22879">
    <property type="entry name" value="AIPR_N"/>
    <property type="match status" value="1"/>
</dbReference>
<evidence type="ECO:0000313" key="4">
    <source>
        <dbReference type="Proteomes" id="UP001249945"/>
    </source>
</evidence>
<feature type="domain" description="Abortive phage infection protein C-terminal" evidence="1">
    <location>
        <begin position="245"/>
        <end position="562"/>
    </location>
</feature>
<organism evidence="3 4">
    <name type="scientific">Carnobacterium divergens</name>
    <name type="common">Lactobacillus divergens</name>
    <dbReference type="NCBI Taxonomy" id="2748"/>
    <lineage>
        <taxon>Bacteria</taxon>
        <taxon>Bacillati</taxon>
        <taxon>Bacillota</taxon>
        <taxon>Bacilli</taxon>
        <taxon>Lactobacillales</taxon>
        <taxon>Carnobacteriaceae</taxon>
        <taxon>Carnobacterium</taxon>
    </lineage>
</organism>
<name>A0AAW8RAR8_CARDV</name>
<dbReference type="AlphaFoldDB" id="A0AAW8RAR8"/>
<dbReference type="Proteomes" id="UP001249945">
    <property type="component" value="Unassembled WGS sequence"/>
</dbReference>
<dbReference type="Pfam" id="PF10592">
    <property type="entry name" value="AIPR"/>
    <property type="match status" value="1"/>
</dbReference>
<dbReference type="RefSeq" id="WP_152877738.1">
    <property type="nucleotide sequence ID" value="NZ_JALRMR010000012.1"/>
</dbReference>
<comment type="caution">
    <text evidence="3">The sequence shown here is derived from an EMBL/GenBank/DDBJ whole genome shotgun (WGS) entry which is preliminary data.</text>
</comment>
<sequence length="690" mass="79839">MELNEFHKLFIQEINENRQITGSTFEEEFFDTYINYLVENDEIIGEPNFLHFEMPLSRNQKTYISGYVYNELDGILNLIIVDDIDFFEEVSTLNLSDADRLYKRAKNFFTHAEEISQQGEESNEAVNLAYALFNRNVNDYNQFQELVSVKVFIFTDKRLSRSLIKTEEELIQNVKISLQLVGIERIISLSESRKGKVDLEIDLTKFQVIPAIKANETDEYESYLCNISGLTLAKLYNEFGSRLIESNVRSFLQIRGKVNKGIRLTILKEPEKFFAYNNGVTCTAKSVNFRGNTISEIIGLQIVNGGQTTASLANVMLNEKGGIENLMEVSVPMKLNVIKNLDIEDELVPAISRYANSQNKVSDVDLASNHPFHKKIEELSRKTSTPAADGFSHGTYWYYERAAGQYTQETYKMPDGQKKTFLLRNPKSQMFKKSDFAKYFNIYYQRPDIASKGGQAAFKAFSTWIIETWDKDSNLVNQEFYKEMVANIIMFKELDKKTKSGAGANGYKANINAYTLSYLYWFLEKKLNVKFNYVKIWQRQSIPPSVLDFMEYISYEIRDILTKVDGNVTEYAKRTIAWEDVKSLVQIEKNFDLSDISISKDEATRYKKEARKNEKLENDILDITLIYRKLEENPNYYKSMLAFIDDNIKEFLPKERDIIAMLATNKFLTDKQSKIALQAITKSEIEGFDL</sequence>
<evidence type="ECO:0000259" key="2">
    <source>
        <dbReference type="Pfam" id="PF22879"/>
    </source>
</evidence>
<accession>A0AAW8RAR8</accession>